<dbReference type="Pfam" id="PF02563">
    <property type="entry name" value="Poly_export"/>
    <property type="match status" value="1"/>
</dbReference>
<dbReference type="EMBL" id="JAZHRV010000001">
    <property type="protein sequence ID" value="MEH2559331.1"/>
    <property type="molecule type" value="Genomic_DNA"/>
</dbReference>
<evidence type="ECO:0000313" key="5">
    <source>
        <dbReference type="Proteomes" id="UP001364224"/>
    </source>
</evidence>
<accession>A0ABU8BL95</accession>
<name>A0ABU8BL95_9BRAD</name>
<reference evidence="4 5" key="1">
    <citation type="submission" date="2024-02" db="EMBL/GenBank/DDBJ databases">
        <title>Adaptive strategies in a cosmopolitan and abundant soil bacterium.</title>
        <authorList>
            <person name="Carini P."/>
        </authorList>
    </citation>
    <scope>NUCLEOTIDE SEQUENCE [LARGE SCALE GENOMIC DNA]</scope>
    <source>
        <strain evidence="4 5">AZCC 1608</strain>
    </source>
</reference>
<dbReference type="Proteomes" id="UP001364224">
    <property type="component" value="Unassembled WGS sequence"/>
</dbReference>
<evidence type="ECO:0000313" key="4">
    <source>
        <dbReference type="EMBL" id="MEH2559331.1"/>
    </source>
</evidence>
<dbReference type="InterPro" id="IPR049712">
    <property type="entry name" value="Poly_export"/>
</dbReference>
<gene>
    <name evidence="4" type="ORF">V1286_006860</name>
</gene>
<proteinExistence type="predicted"/>
<dbReference type="InterPro" id="IPR019554">
    <property type="entry name" value="Soluble_ligand-bd"/>
</dbReference>
<evidence type="ECO:0000259" key="2">
    <source>
        <dbReference type="Pfam" id="PF02563"/>
    </source>
</evidence>
<keyword evidence="5" id="KW-1185">Reference proteome</keyword>
<evidence type="ECO:0000259" key="3">
    <source>
        <dbReference type="Pfam" id="PF10531"/>
    </source>
</evidence>
<evidence type="ECO:0000256" key="1">
    <source>
        <dbReference type="ARBA" id="ARBA00022729"/>
    </source>
</evidence>
<feature type="domain" description="Soluble ligand binding" evidence="3">
    <location>
        <begin position="211"/>
        <end position="255"/>
    </location>
</feature>
<dbReference type="Gene3D" id="3.30.1950.10">
    <property type="entry name" value="wza like domain"/>
    <property type="match status" value="1"/>
</dbReference>
<keyword evidence="1" id="KW-0732">Signal</keyword>
<dbReference type="Pfam" id="PF10531">
    <property type="entry name" value="SLBB"/>
    <property type="match status" value="1"/>
</dbReference>
<protein>
    <submittedName>
        <fullName evidence="4">Polysaccharide export outer membrane protein</fullName>
    </submittedName>
</protein>
<feature type="domain" description="Polysaccharide export protein N-terminal" evidence="2">
    <location>
        <begin position="132"/>
        <end position="205"/>
    </location>
</feature>
<comment type="caution">
    <text evidence="4">The sequence shown here is derived from an EMBL/GenBank/DDBJ whole genome shotgun (WGS) entry which is preliminary data.</text>
</comment>
<sequence length="284" mass="29503">MVSPLAMRRPLQNRLLTIPGARLKLSRLEGWAPVRLVRAFRLSITAIITALALSGCMRTTGPVAVAPQGDLDSMAYGQPNSPPPQAVVADSGGGGAVGALRAAFAAAPRAAPPPVIVAAPVAYVEPVPVRYDAAYHLDAGDRLRVVVYGQEGLTNTYAIDAGGSITMPLIGSVPARGRTTAGLAAQISAKLRAGFIRDPSVAVEIEAYRPFFILGEVAAPGQYPYVPNMTVESAVAIAGGFSPRARRDSVTVTHTDASGTARFVVPPGSPIGPGDTVLVSERWF</sequence>
<dbReference type="PANTHER" id="PTHR33619">
    <property type="entry name" value="POLYSACCHARIDE EXPORT PROTEIN GFCE-RELATED"/>
    <property type="match status" value="1"/>
</dbReference>
<dbReference type="InterPro" id="IPR003715">
    <property type="entry name" value="Poly_export_N"/>
</dbReference>
<dbReference type="PANTHER" id="PTHR33619:SF3">
    <property type="entry name" value="POLYSACCHARIDE EXPORT PROTEIN GFCE-RELATED"/>
    <property type="match status" value="1"/>
</dbReference>
<organism evidence="4 5">
    <name type="scientific">Bradyrhizobium algeriense</name>
    <dbReference type="NCBI Taxonomy" id="634784"/>
    <lineage>
        <taxon>Bacteria</taxon>
        <taxon>Pseudomonadati</taxon>
        <taxon>Pseudomonadota</taxon>
        <taxon>Alphaproteobacteria</taxon>
        <taxon>Hyphomicrobiales</taxon>
        <taxon>Nitrobacteraceae</taxon>
        <taxon>Bradyrhizobium</taxon>
    </lineage>
</organism>